<proteinExistence type="inferred from homology"/>
<keyword evidence="6" id="KW-1133">Transmembrane helix</keyword>
<feature type="transmembrane region" description="Helical" evidence="6">
    <location>
        <begin position="12"/>
        <end position="30"/>
    </location>
</feature>
<dbReference type="RefSeq" id="WP_126073859.1">
    <property type="nucleotide sequence ID" value="NZ_CP051166.1"/>
</dbReference>
<evidence type="ECO:0000256" key="6">
    <source>
        <dbReference type="SAM" id="Phobius"/>
    </source>
</evidence>
<dbReference type="CDD" id="cd06225">
    <property type="entry name" value="HAMP"/>
    <property type="match status" value="1"/>
</dbReference>
<dbReference type="SMART" id="SM00283">
    <property type="entry name" value="MA"/>
    <property type="match status" value="1"/>
</dbReference>
<dbReference type="GO" id="GO:0006935">
    <property type="term" value="P:chemotaxis"/>
    <property type="evidence" value="ECO:0007669"/>
    <property type="project" value="InterPro"/>
</dbReference>
<evidence type="ECO:0000256" key="1">
    <source>
        <dbReference type="ARBA" id="ARBA00004370"/>
    </source>
</evidence>
<dbReference type="InterPro" id="IPR024478">
    <property type="entry name" value="HlyB_4HB_MCP"/>
</dbReference>
<dbReference type="EMBL" id="RXLQ01000004">
    <property type="protein sequence ID" value="RSZ59488.1"/>
    <property type="molecule type" value="Genomic_DNA"/>
</dbReference>
<dbReference type="PROSITE" id="PS50885">
    <property type="entry name" value="HAMP"/>
    <property type="match status" value="1"/>
</dbReference>
<evidence type="ECO:0000256" key="5">
    <source>
        <dbReference type="SAM" id="Coils"/>
    </source>
</evidence>
<keyword evidence="2" id="KW-0488">Methylation</keyword>
<dbReference type="FunFam" id="1.10.287.950:FF:000001">
    <property type="entry name" value="Methyl-accepting chemotaxis sensory transducer"/>
    <property type="match status" value="1"/>
</dbReference>
<feature type="domain" description="HAMP" evidence="8">
    <location>
        <begin position="211"/>
        <end position="263"/>
    </location>
</feature>
<dbReference type="PROSITE" id="PS50111">
    <property type="entry name" value="CHEMOTAXIS_TRANSDUC_2"/>
    <property type="match status" value="1"/>
</dbReference>
<dbReference type="GO" id="GO:0004888">
    <property type="term" value="F:transmembrane signaling receptor activity"/>
    <property type="evidence" value="ECO:0007669"/>
    <property type="project" value="InterPro"/>
</dbReference>
<dbReference type="Proteomes" id="UP000278085">
    <property type="component" value="Unassembled WGS sequence"/>
</dbReference>
<dbReference type="Pfam" id="PF12729">
    <property type="entry name" value="4HB_MCP_1"/>
    <property type="match status" value="1"/>
</dbReference>
<evidence type="ECO:0000256" key="4">
    <source>
        <dbReference type="PROSITE-ProRule" id="PRU00284"/>
    </source>
</evidence>
<feature type="domain" description="Methyl-accepting transducer" evidence="7">
    <location>
        <begin position="268"/>
        <end position="497"/>
    </location>
</feature>
<dbReference type="Pfam" id="PF00015">
    <property type="entry name" value="MCPsignal"/>
    <property type="match status" value="1"/>
</dbReference>
<evidence type="ECO:0000259" key="8">
    <source>
        <dbReference type="PROSITE" id="PS50885"/>
    </source>
</evidence>
<comment type="caution">
    <text evidence="9">The sequence shown here is derived from an EMBL/GenBank/DDBJ whole genome shotgun (WGS) entry which is preliminary data.</text>
</comment>
<dbReference type="SMART" id="SM00304">
    <property type="entry name" value="HAMP"/>
    <property type="match status" value="1"/>
</dbReference>
<keyword evidence="10" id="KW-1185">Reference proteome</keyword>
<keyword evidence="5" id="KW-0175">Coiled coil</keyword>
<keyword evidence="6" id="KW-0472">Membrane</keyword>
<evidence type="ECO:0000313" key="9">
    <source>
        <dbReference type="EMBL" id="RSZ59488.1"/>
    </source>
</evidence>
<comment type="similarity">
    <text evidence="3">Belongs to the methyl-accepting chemotaxis (MCP) protein family.</text>
</comment>
<feature type="transmembrane region" description="Helical" evidence="6">
    <location>
        <begin position="189"/>
        <end position="210"/>
    </location>
</feature>
<dbReference type="InterPro" id="IPR003660">
    <property type="entry name" value="HAMP_dom"/>
</dbReference>
<protein>
    <submittedName>
        <fullName evidence="9">HAMP domain-containing protein</fullName>
    </submittedName>
</protein>
<dbReference type="GO" id="GO:0007165">
    <property type="term" value="P:signal transduction"/>
    <property type="evidence" value="ECO:0007669"/>
    <property type="project" value="UniProtKB-KW"/>
</dbReference>
<gene>
    <name evidence="9" type="ORF">EJB06_10065</name>
</gene>
<evidence type="ECO:0000256" key="3">
    <source>
        <dbReference type="ARBA" id="ARBA00029447"/>
    </source>
</evidence>
<evidence type="ECO:0000313" key="10">
    <source>
        <dbReference type="Proteomes" id="UP000278085"/>
    </source>
</evidence>
<organism evidence="9 10">
    <name type="scientific">Massilia atriviolacea</name>
    <dbReference type="NCBI Taxonomy" id="2495579"/>
    <lineage>
        <taxon>Bacteria</taxon>
        <taxon>Pseudomonadati</taxon>
        <taxon>Pseudomonadota</taxon>
        <taxon>Betaproteobacteria</taxon>
        <taxon>Burkholderiales</taxon>
        <taxon>Oxalobacteraceae</taxon>
        <taxon>Telluria group</taxon>
        <taxon>Massilia</taxon>
    </lineage>
</organism>
<comment type="subcellular location">
    <subcellularLocation>
        <location evidence="1">Membrane</location>
    </subcellularLocation>
</comment>
<dbReference type="InterPro" id="IPR004089">
    <property type="entry name" value="MCPsignal_dom"/>
</dbReference>
<dbReference type="CDD" id="cd11386">
    <property type="entry name" value="MCP_signal"/>
    <property type="match status" value="1"/>
</dbReference>
<keyword evidence="4" id="KW-0807">Transducer</keyword>
<dbReference type="GO" id="GO:0005886">
    <property type="term" value="C:plasma membrane"/>
    <property type="evidence" value="ECO:0007669"/>
    <property type="project" value="TreeGrafter"/>
</dbReference>
<dbReference type="SUPFAM" id="SSF58104">
    <property type="entry name" value="Methyl-accepting chemotaxis protein (MCP) signaling domain"/>
    <property type="match status" value="1"/>
</dbReference>
<dbReference type="AlphaFoldDB" id="A0A430HPP0"/>
<sequence length="558" mass="58718">MFKNVTIKARLIFVIGVLSAVSLAIGLIGLRNLSVTNASLKTVYEDRLVAAGMLAEVLTLIQQNQNTLAMAVSGDPAGMPAASSEVEQRVQSITALWGKYMETYLTAEEKTLAAKFAASRETFVAQGIRPTLVAFKAKDAAAAVALVQGPLKQHFLPVRENMHDLVVYQLSVGKTEYQQATARFETARALAIGLIVFSVVIGLLTGTALIRGISRSIAEALRFANNIASGNLTDTIRIDSHDEIGQLLVALQKMNDSLVEVVSRVRSGTDTISVASSEIAAGNQDLSSRTEEQASSLEETASSMEELTSTVKASADNARQASTLAETASEVATKGGNVIGNVVDTMGRINEASNKIVDIIGVIDGIAFQTNILALNAAVEAARAGEQGRGFAVVASEVRNLAQRSAQAAKEIKGLIGSSVEQVEAGSRLVNEAGSTMDDIVQSIRRVTDIMGDIAAASQEQTLGIDQINQAVTQMDQVTQQNAALVEEAAAASEAMQDQARQLAEVVSVFKLSAGAGAAAASAAPRQVAARPAPKPVLRAPVKKQLASTAKTDDWEEF</sequence>
<dbReference type="PRINTS" id="PR00260">
    <property type="entry name" value="CHEMTRNSDUCR"/>
</dbReference>
<accession>A0A430HPP0</accession>
<dbReference type="PANTHER" id="PTHR43531">
    <property type="entry name" value="PROTEIN ICFG"/>
    <property type="match status" value="1"/>
</dbReference>
<dbReference type="Pfam" id="PF00672">
    <property type="entry name" value="HAMP"/>
    <property type="match status" value="1"/>
</dbReference>
<feature type="coiled-coil region" evidence="5">
    <location>
        <begin position="468"/>
        <end position="506"/>
    </location>
</feature>
<evidence type="ECO:0000256" key="2">
    <source>
        <dbReference type="ARBA" id="ARBA00022481"/>
    </source>
</evidence>
<name>A0A430HPP0_9BURK</name>
<keyword evidence="6" id="KW-0812">Transmembrane</keyword>
<dbReference type="PANTHER" id="PTHR43531:SF14">
    <property type="entry name" value="METHYL-ACCEPTING CHEMOTAXIS PROTEIN I-RELATED"/>
    <property type="match status" value="1"/>
</dbReference>
<dbReference type="Gene3D" id="1.10.287.950">
    <property type="entry name" value="Methyl-accepting chemotaxis protein"/>
    <property type="match status" value="1"/>
</dbReference>
<dbReference type="InterPro" id="IPR004090">
    <property type="entry name" value="Chemotax_Me-accpt_rcpt"/>
</dbReference>
<dbReference type="OrthoDB" id="8982326at2"/>
<dbReference type="InterPro" id="IPR051310">
    <property type="entry name" value="MCP_chemotaxis"/>
</dbReference>
<evidence type="ECO:0000259" key="7">
    <source>
        <dbReference type="PROSITE" id="PS50111"/>
    </source>
</evidence>
<reference evidence="9 10" key="1">
    <citation type="submission" date="2018-12" db="EMBL/GenBank/DDBJ databases">
        <authorList>
            <person name="Yang E."/>
        </authorList>
    </citation>
    <scope>NUCLEOTIDE SEQUENCE [LARGE SCALE GENOMIC DNA]</scope>
    <source>
        <strain evidence="9 10">SOD</strain>
    </source>
</reference>